<proteinExistence type="predicted"/>
<keyword evidence="1" id="KW-0812">Transmembrane</keyword>
<sequence length="111" mass="12542">MACRCRYIKQIFTKCCFCYSLRFGVLLFGCIFLTWFLYITIGTGFMMECIFPAEYQRGVFAAPAALKATMVFSFFGIIASAMLCIGVHNSAKTTLSPMFKVEFIESLKCTL</sequence>
<organism evidence="4">
    <name type="scientific">Drosophila rhopaloa</name>
    <name type="common">Fruit fly</name>
    <dbReference type="NCBI Taxonomy" id="1041015"/>
    <lineage>
        <taxon>Eukaryota</taxon>
        <taxon>Metazoa</taxon>
        <taxon>Ecdysozoa</taxon>
        <taxon>Arthropoda</taxon>
        <taxon>Hexapoda</taxon>
        <taxon>Insecta</taxon>
        <taxon>Pterygota</taxon>
        <taxon>Neoptera</taxon>
        <taxon>Endopterygota</taxon>
        <taxon>Diptera</taxon>
        <taxon>Brachycera</taxon>
        <taxon>Muscomorpha</taxon>
        <taxon>Ephydroidea</taxon>
        <taxon>Drosophilidae</taxon>
        <taxon>Drosophila</taxon>
        <taxon>Sophophora</taxon>
    </lineage>
</organism>
<accession>A0A6P4EK52</accession>
<protein>
    <submittedName>
        <fullName evidence="4">Uncharacterized protein LOC108040611 isoform X2</fullName>
    </submittedName>
</protein>
<dbReference type="OrthoDB" id="7808378at2759"/>
<dbReference type="Proteomes" id="UP001652680">
    <property type="component" value="Unassembled WGS sequence"/>
</dbReference>
<gene>
    <name evidence="4" type="primary">LOC108040611</name>
    <name evidence="2" type="synonym">108040611</name>
</gene>
<name>A0A6P4EK52_DRORH</name>
<dbReference type="GeneID" id="108040611"/>
<keyword evidence="3" id="KW-1185">Reference proteome</keyword>
<reference evidence="2" key="3">
    <citation type="submission" date="2025-05" db="UniProtKB">
        <authorList>
            <consortium name="EnsemblMetazoa"/>
        </authorList>
    </citation>
    <scope>IDENTIFICATION</scope>
</reference>
<keyword evidence="1" id="KW-1133">Transmembrane helix</keyword>
<evidence type="ECO:0000313" key="2">
    <source>
        <dbReference type="EnsemblMetazoa" id="XP_016973626.1"/>
    </source>
</evidence>
<dbReference type="AlphaFoldDB" id="A0A6P4EK52"/>
<feature type="transmembrane region" description="Helical" evidence="1">
    <location>
        <begin position="65"/>
        <end position="88"/>
    </location>
</feature>
<feature type="transmembrane region" description="Helical" evidence="1">
    <location>
        <begin position="21"/>
        <end position="45"/>
    </location>
</feature>
<dbReference type="RefSeq" id="XP_016973626.1">
    <property type="nucleotide sequence ID" value="XM_017118137.1"/>
</dbReference>
<reference evidence="4" key="2">
    <citation type="submission" date="2025-04" db="UniProtKB">
        <authorList>
            <consortium name="RefSeq"/>
        </authorList>
    </citation>
    <scope>IDENTIFICATION</scope>
</reference>
<evidence type="ECO:0000313" key="4">
    <source>
        <dbReference type="RefSeq" id="XP_016973626.1"/>
    </source>
</evidence>
<keyword evidence="1" id="KW-0472">Membrane</keyword>
<dbReference type="EnsemblMetazoa" id="XM_017118137.2">
    <property type="protein sequence ID" value="XP_016973626.1"/>
    <property type="gene ID" value="LOC108040611"/>
</dbReference>
<reference evidence="3" key="1">
    <citation type="journal article" date="2021" name="Elife">
        <title>Highly contiguous assemblies of 101 drosophilid genomes.</title>
        <authorList>
            <person name="Kim B.Y."/>
            <person name="Wang J.R."/>
            <person name="Miller D.E."/>
            <person name="Barmina O."/>
            <person name="Delaney E."/>
            <person name="Thompson A."/>
            <person name="Comeault A.A."/>
            <person name="Peede D."/>
            <person name="D'Agostino E.R."/>
            <person name="Pelaez J."/>
            <person name="Aguilar J.M."/>
            <person name="Haji D."/>
            <person name="Matsunaga T."/>
            <person name="Armstrong E.E."/>
            <person name="Zych M."/>
            <person name="Ogawa Y."/>
            <person name="Stamenkovic-Radak M."/>
            <person name="Jelic M."/>
            <person name="Veselinovic M.S."/>
            <person name="Tanaskovic M."/>
            <person name="Eric P."/>
            <person name="Gao J.J."/>
            <person name="Katoh T.K."/>
            <person name="Toda M.J."/>
            <person name="Watabe H."/>
            <person name="Watada M."/>
            <person name="Davis J.S."/>
            <person name="Moyle L.C."/>
            <person name="Manoli G."/>
            <person name="Bertolini E."/>
            <person name="Kostal V."/>
            <person name="Hawley R.S."/>
            <person name="Takahashi A."/>
            <person name="Jones C.D."/>
            <person name="Price D.K."/>
            <person name="Whiteman N."/>
            <person name="Kopp A."/>
            <person name="Matute D.R."/>
            <person name="Petrov D.A."/>
        </authorList>
    </citation>
    <scope>NUCLEOTIDE SEQUENCE [LARGE SCALE GENOMIC DNA]</scope>
</reference>
<evidence type="ECO:0000256" key="1">
    <source>
        <dbReference type="SAM" id="Phobius"/>
    </source>
</evidence>
<evidence type="ECO:0000313" key="3">
    <source>
        <dbReference type="Proteomes" id="UP001652680"/>
    </source>
</evidence>